<evidence type="ECO:0000259" key="7">
    <source>
        <dbReference type="Pfam" id="PF00296"/>
    </source>
</evidence>
<keyword evidence="2 6" id="KW-0288">FMN</keyword>
<reference evidence="8" key="1">
    <citation type="submission" date="2021-03" db="EMBL/GenBank/DDBJ databases">
        <title>Leucobacter chromiisoli sp. nov., isolated from chromium-containing soil of chemical plant.</title>
        <authorList>
            <person name="Xu Z."/>
        </authorList>
    </citation>
    <scope>NUCLEOTIDE SEQUENCE</scope>
    <source>
        <strain evidence="8">S27</strain>
    </source>
</reference>
<feature type="binding site" evidence="6">
    <location>
        <position position="155"/>
    </location>
    <ligand>
        <name>FMN</name>
        <dbReference type="ChEBI" id="CHEBI:58210"/>
    </ligand>
</feature>
<keyword evidence="4 8" id="KW-0503">Monooxygenase</keyword>
<sequence length="459" mass="50688">MTRPRLHFNAFVQIVPSHHRMGLWSRESEHPMDFNRFDTWQDIAQTLERGRFDGLFIADHLGIHHGYQGSMATNVREGICFPDNDAILIAAALSGVTEHLGLIFTSSIFQNHPFELARLSSTLDHLSGGRAGWNLVTSSLPNAFRNLGHDGVVEHDERYRRSEEFLEVLYKLWEGSWDDGAVVKRDGVYADPTRIHRINHVGEQFSVEGPHLSEPSPQVSPFLFLAGVSTAAQRVAGRRAEAATIVSSGPDAAARIVESVRSHAVSAGRDPGDVKIFNGLKFVIGSTEAEAERKHRELLDRESTDARLAFASGVFGVDLGGLDPDAPLTAYPSTAHFAEAPVFRGVEGQAPATIRDLAFLGEAHPLVGTPERLADELERWQDAGIDGINVEDYQFHGGYRDFVDHLIPVLQDRGLAQRDYAPGTFREKIFGAGSHRLNPRHFGAQFRGAFTDNDLTEGF</sequence>
<protein>
    <submittedName>
        <fullName evidence="8">NtaA/DmoA family FMN-dependent monooxygenase</fullName>
        <ecNumber evidence="8">1.14.-.-</ecNumber>
    </submittedName>
</protein>
<evidence type="ECO:0000313" key="9">
    <source>
        <dbReference type="Proteomes" id="UP000664382"/>
    </source>
</evidence>
<dbReference type="PIRSF" id="PIRSF000337">
    <property type="entry name" value="NTA_MOA"/>
    <property type="match status" value="1"/>
</dbReference>
<dbReference type="AlphaFoldDB" id="A0A939MK02"/>
<dbReference type="Proteomes" id="UP000664382">
    <property type="component" value="Unassembled WGS sequence"/>
</dbReference>
<dbReference type="Pfam" id="PF00296">
    <property type="entry name" value="Bac_luciferase"/>
    <property type="match status" value="1"/>
</dbReference>
<feature type="binding site" evidence="6">
    <location>
        <position position="229"/>
    </location>
    <ligand>
        <name>FMN</name>
        <dbReference type="ChEBI" id="CHEBI:58210"/>
    </ligand>
</feature>
<dbReference type="InterPro" id="IPR011251">
    <property type="entry name" value="Luciferase-like_dom"/>
</dbReference>
<evidence type="ECO:0000256" key="2">
    <source>
        <dbReference type="ARBA" id="ARBA00022643"/>
    </source>
</evidence>
<dbReference type="PANTHER" id="PTHR30011:SF16">
    <property type="entry name" value="C2H2 FINGER DOMAIN TRANSCRIPTION FACTOR (EUROFUNG)-RELATED"/>
    <property type="match status" value="1"/>
</dbReference>
<dbReference type="EC" id="1.14.-.-" evidence="8"/>
<evidence type="ECO:0000256" key="4">
    <source>
        <dbReference type="ARBA" id="ARBA00023033"/>
    </source>
</evidence>
<evidence type="ECO:0000256" key="1">
    <source>
        <dbReference type="ARBA" id="ARBA00022630"/>
    </source>
</evidence>
<dbReference type="RefSeq" id="WP_208098150.1">
    <property type="nucleotide sequence ID" value="NZ_JAGDYM010000011.1"/>
</dbReference>
<dbReference type="NCBIfam" id="TIGR03860">
    <property type="entry name" value="FMN_nitrolo"/>
    <property type="match status" value="1"/>
</dbReference>
<feature type="binding site" evidence="6">
    <location>
        <position position="105"/>
    </location>
    <ligand>
        <name>FMN</name>
        <dbReference type="ChEBI" id="CHEBI:58210"/>
    </ligand>
</feature>
<dbReference type="GO" id="GO:0016705">
    <property type="term" value="F:oxidoreductase activity, acting on paired donors, with incorporation or reduction of molecular oxygen"/>
    <property type="evidence" value="ECO:0007669"/>
    <property type="project" value="InterPro"/>
</dbReference>
<dbReference type="EMBL" id="JAGDYM010000011">
    <property type="protein sequence ID" value="MBO1902388.1"/>
    <property type="molecule type" value="Genomic_DNA"/>
</dbReference>
<dbReference type="PANTHER" id="PTHR30011">
    <property type="entry name" value="ALKANESULFONATE MONOOXYGENASE-RELATED"/>
    <property type="match status" value="1"/>
</dbReference>
<evidence type="ECO:0000256" key="3">
    <source>
        <dbReference type="ARBA" id="ARBA00023002"/>
    </source>
</evidence>
<keyword evidence="3 8" id="KW-0560">Oxidoreductase</keyword>
<organism evidence="8 9">
    <name type="scientific">Leucobacter weissii</name>
    <dbReference type="NCBI Taxonomy" id="1983706"/>
    <lineage>
        <taxon>Bacteria</taxon>
        <taxon>Bacillati</taxon>
        <taxon>Actinomycetota</taxon>
        <taxon>Actinomycetes</taxon>
        <taxon>Micrococcales</taxon>
        <taxon>Microbacteriaceae</taxon>
        <taxon>Leucobacter</taxon>
    </lineage>
</organism>
<keyword evidence="1 6" id="KW-0285">Flavoprotein</keyword>
<feature type="binding site" evidence="6">
    <location>
        <position position="59"/>
    </location>
    <ligand>
        <name>FMN</name>
        <dbReference type="ChEBI" id="CHEBI:58210"/>
    </ligand>
</feature>
<feature type="domain" description="Luciferase-like" evidence="7">
    <location>
        <begin position="29"/>
        <end position="386"/>
    </location>
</feature>
<name>A0A939MK02_9MICO</name>
<feature type="binding site" evidence="6">
    <location>
        <position position="159"/>
    </location>
    <ligand>
        <name>FMN</name>
        <dbReference type="ChEBI" id="CHEBI:58210"/>
    </ligand>
</feature>
<dbReference type="InterPro" id="IPR036661">
    <property type="entry name" value="Luciferase-like_sf"/>
</dbReference>
<proteinExistence type="inferred from homology"/>
<evidence type="ECO:0000256" key="5">
    <source>
        <dbReference type="ARBA" id="ARBA00033748"/>
    </source>
</evidence>
<dbReference type="GO" id="GO:0004497">
    <property type="term" value="F:monooxygenase activity"/>
    <property type="evidence" value="ECO:0007669"/>
    <property type="project" value="UniProtKB-KW"/>
</dbReference>
<dbReference type="InterPro" id="IPR051260">
    <property type="entry name" value="Diverse_substr_monoxygenases"/>
</dbReference>
<gene>
    <name evidence="8" type="ORF">J4H92_10560</name>
</gene>
<evidence type="ECO:0000313" key="8">
    <source>
        <dbReference type="EMBL" id="MBO1902388.1"/>
    </source>
</evidence>
<dbReference type="Gene3D" id="3.20.20.30">
    <property type="entry name" value="Luciferase-like domain"/>
    <property type="match status" value="1"/>
</dbReference>
<dbReference type="SUPFAM" id="SSF51679">
    <property type="entry name" value="Bacterial luciferase-like"/>
    <property type="match status" value="1"/>
</dbReference>
<accession>A0A939MK02</accession>
<comment type="caution">
    <text evidence="8">The sequence shown here is derived from an EMBL/GenBank/DDBJ whole genome shotgun (WGS) entry which is preliminary data.</text>
</comment>
<evidence type="ECO:0000256" key="6">
    <source>
        <dbReference type="PIRSR" id="PIRSR000337-1"/>
    </source>
</evidence>
<comment type="similarity">
    <text evidence="5">Belongs to the NtaA/SnaA/DszA monooxygenase family.</text>
</comment>
<keyword evidence="9" id="KW-1185">Reference proteome</keyword>
<dbReference type="InterPro" id="IPR016215">
    <property type="entry name" value="NTA_MOA"/>
</dbReference>